<dbReference type="Proteomes" id="UP000199459">
    <property type="component" value="Unassembled WGS sequence"/>
</dbReference>
<gene>
    <name evidence="1" type="ORF">SAMN05216325_1156</name>
</gene>
<name>A0A1H8FWC1_9PROT</name>
<evidence type="ECO:0000313" key="2">
    <source>
        <dbReference type="Proteomes" id="UP000199459"/>
    </source>
</evidence>
<dbReference type="EMBL" id="FOCP01000015">
    <property type="protein sequence ID" value="SEN35824.1"/>
    <property type="molecule type" value="Genomic_DNA"/>
</dbReference>
<reference evidence="1 2" key="1">
    <citation type="submission" date="2016-10" db="EMBL/GenBank/DDBJ databases">
        <authorList>
            <person name="de Groot N.N."/>
        </authorList>
    </citation>
    <scope>NUCLEOTIDE SEQUENCE [LARGE SCALE GENOMIC DNA]</scope>
    <source>
        <strain evidence="1 2">Nm22</strain>
    </source>
</reference>
<dbReference type="RefSeq" id="WP_090632808.1">
    <property type="nucleotide sequence ID" value="NZ_FOCP01000015.1"/>
</dbReference>
<dbReference type="GO" id="GO:0003677">
    <property type="term" value="F:DNA binding"/>
    <property type="evidence" value="ECO:0007669"/>
    <property type="project" value="InterPro"/>
</dbReference>
<dbReference type="NCBIfam" id="TIGR04111">
    <property type="entry name" value="BcepMu_gp16"/>
    <property type="match status" value="1"/>
</dbReference>
<sequence>MKTEKLRTREQVLSDFKRKGISLASWSKKNGFSPVTVFQVLNGTNSCSRGVGHKIAVTLRIKEGEIVE</sequence>
<dbReference type="InterPro" id="IPR010982">
    <property type="entry name" value="Lambda_DNA-bd_dom_sf"/>
</dbReference>
<organism evidence="1 2">
    <name type="scientific">Nitrosomonas marina</name>
    <dbReference type="NCBI Taxonomy" id="917"/>
    <lineage>
        <taxon>Bacteria</taxon>
        <taxon>Pseudomonadati</taxon>
        <taxon>Pseudomonadota</taxon>
        <taxon>Betaproteobacteria</taxon>
        <taxon>Nitrosomonadales</taxon>
        <taxon>Nitrosomonadaceae</taxon>
        <taxon>Nitrosomonas</taxon>
    </lineage>
</organism>
<evidence type="ECO:0000313" key="1">
    <source>
        <dbReference type="EMBL" id="SEN35824.1"/>
    </source>
</evidence>
<accession>A0A1H8FWC1</accession>
<protein>
    <submittedName>
        <fullName evidence="1">Phage-associated protein, BcepMu gp16 family</fullName>
    </submittedName>
</protein>
<dbReference type="OrthoDB" id="5679056at2"/>
<proteinExistence type="predicted"/>
<dbReference type="Gene3D" id="1.10.260.40">
    <property type="entry name" value="lambda repressor-like DNA-binding domains"/>
    <property type="match status" value="1"/>
</dbReference>
<dbReference type="InterPro" id="IPR026365">
    <property type="entry name" value="BcepMu_gp16"/>
</dbReference>
<dbReference type="AlphaFoldDB" id="A0A1H8FWC1"/>